<protein>
    <submittedName>
        <fullName evidence="4">N-acetyltransferase</fullName>
        <ecNumber evidence="4">2.3.1.-</ecNumber>
    </submittedName>
</protein>
<dbReference type="GO" id="GO:0016747">
    <property type="term" value="F:acyltransferase activity, transferring groups other than amino-acyl groups"/>
    <property type="evidence" value="ECO:0007669"/>
    <property type="project" value="InterPro"/>
</dbReference>
<dbReference type="EMBL" id="CP047476">
    <property type="protein sequence ID" value="QIA65016.1"/>
    <property type="molecule type" value="Genomic_DNA"/>
</dbReference>
<organism evidence="4 5">
    <name type="scientific">Vibrio astriarenae</name>
    <dbReference type="NCBI Taxonomy" id="1481923"/>
    <lineage>
        <taxon>Bacteria</taxon>
        <taxon>Pseudomonadati</taxon>
        <taxon>Pseudomonadota</taxon>
        <taxon>Gammaproteobacteria</taxon>
        <taxon>Vibrionales</taxon>
        <taxon>Vibrionaceae</taxon>
        <taxon>Vibrio</taxon>
    </lineage>
</organism>
<evidence type="ECO:0000256" key="2">
    <source>
        <dbReference type="ARBA" id="ARBA00023315"/>
    </source>
</evidence>
<evidence type="ECO:0000313" key="5">
    <source>
        <dbReference type="Proteomes" id="UP000464262"/>
    </source>
</evidence>
<keyword evidence="5" id="KW-1185">Reference proteome</keyword>
<dbReference type="Gene3D" id="3.40.630.30">
    <property type="match status" value="1"/>
</dbReference>
<evidence type="ECO:0000259" key="3">
    <source>
        <dbReference type="PROSITE" id="PS51186"/>
    </source>
</evidence>
<dbReference type="RefSeq" id="WP_164649915.1">
    <property type="nucleotide sequence ID" value="NZ_CP047476.1"/>
</dbReference>
<dbReference type="PANTHER" id="PTHR43800">
    <property type="entry name" value="PEPTIDYL-LYSINE N-ACETYLTRANSFERASE YJAB"/>
    <property type="match status" value="1"/>
</dbReference>
<dbReference type="InterPro" id="IPR016181">
    <property type="entry name" value="Acyl_CoA_acyltransferase"/>
</dbReference>
<dbReference type="SUPFAM" id="SSF55729">
    <property type="entry name" value="Acyl-CoA N-acyltransferases (Nat)"/>
    <property type="match status" value="1"/>
</dbReference>
<accession>A0A7Z2T648</accession>
<dbReference type="InterPro" id="IPR000182">
    <property type="entry name" value="GNAT_dom"/>
</dbReference>
<dbReference type="Proteomes" id="UP000464262">
    <property type="component" value="Chromosome 2"/>
</dbReference>
<evidence type="ECO:0000256" key="1">
    <source>
        <dbReference type="ARBA" id="ARBA00022679"/>
    </source>
</evidence>
<keyword evidence="2 4" id="KW-0012">Acyltransferase</keyword>
<dbReference type="NCBIfam" id="NF007853">
    <property type="entry name" value="PRK10562.1"/>
    <property type="match status" value="1"/>
</dbReference>
<dbReference type="CDD" id="cd04301">
    <property type="entry name" value="NAT_SF"/>
    <property type="match status" value="1"/>
</dbReference>
<evidence type="ECO:0000313" key="4">
    <source>
        <dbReference type="EMBL" id="QIA65016.1"/>
    </source>
</evidence>
<dbReference type="KEGG" id="vas:GT360_15750"/>
<dbReference type="PANTHER" id="PTHR43800:SF1">
    <property type="entry name" value="PEPTIDYL-LYSINE N-ACETYLTRANSFERASE YJAB"/>
    <property type="match status" value="1"/>
</dbReference>
<name>A0A7Z2T648_9VIBR</name>
<keyword evidence="1 4" id="KW-0808">Transferase</keyword>
<dbReference type="EC" id="2.3.1.-" evidence="4"/>
<dbReference type="Pfam" id="PF13508">
    <property type="entry name" value="Acetyltransf_7"/>
    <property type="match status" value="1"/>
</dbReference>
<gene>
    <name evidence="4" type="ORF">GT360_15750</name>
</gene>
<dbReference type="PROSITE" id="PS51186">
    <property type="entry name" value="GNAT"/>
    <property type="match status" value="1"/>
</dbReference>
<sequence length="141" mass="16288">MIRKYVEKDIDSVLDIWLEVSIQAHDFVAADFWQSQLDNMRNVYLPMSESYVYEVDSKIVGFYSLYENLLAAIFVSSDYQGKGIGKQLINDAKKHRSSLTLSVFKENDASHRFYVSQGFEVVTEQVDVHTGQAEYTMRLVK</sequence>
<dbReference type="AlphaFoldDB" id="A0A7Z2T648"/>
<proteinExistence type="predicted"/>
<feature type="domain" description="N-acetyltransferase" evidence="3">
    <location>
        <begin position="1"/>
        <end position="141"/>
    </location>
</feature>
<reference evidence="4 5" key="1">
    <citation type="submission" date="2020-01" db="EMBL/GenBank/DDBJ databases">
        <title>Whole genome and functional gene identification of agarase of Vibrio HN897.</title>
        <authorList>
            <person name="Liu Y."/>
            <person name="Zhao Z."/>
        </authorList>
    </citation>
    <scope>NUCLEOTIDE SEQUENCE [LARGE SCALE GENOMIC DNA]</scope>
    <source>
        <strain evidence="4 5">HN897</strain>
    </source>
</reference>